<feature type="signal peptide" evidence="1">
    <location>
        <begin position="1"/>
        <end position="24"/>
    </location>
</feature>
<evidence type="ECO:0000259" key="2">
    <source>
        <dbReference type="Pfam" id="PF13441"/>
    </source>
</evidence>
<reference evidence="3" key="1">
    <citation type="journal article" date="2014" name="Int. J. Syst. Evol. Microbiol.">
        <title>Complete genome sequence of Corynebacterium casei LMG S-19264T (=DSM 44701T), isolated from a smear-ripened cheese.</title>
        <authorList>
            <consortium name="US DOE Joint Genome Institute (JGI-PGF)"/>
            <person name="Walter F."/>
            <person name="Albersmeier A."/>
            <person name="Kalinowski J."/>
            <person name="Ruckert C."/>
        </authorList>
    </citation>
    <scope>NUCLEOTIDE SEQUENCE</scope>
    <source>
        <strain evidence="3">CCM 8711</strain>
    </source>
</reference>
<accession>A0A917J8H8</accession>
<keyword evidence="4" id="KW-1185">Reference proteome</keyword>
<evidence type="ECO:0000313" key="4">
    <source>
        <dbReference type="Proteomes" id="UP000662074"/>
    </source>
</evidence>
<comment type="caution">
    <text evidence="3">The sequence shown here is derived from an EMBL/GenBank/DDBJ whole genome shotgun (WGS) entry which is preliminary data.</text>
</comment>
<keyword evidence="1" id="KW-0732">Signal</keyword>
<sequence length="105" mass="11263">MKKTTLLFGLIFTFFIGASNISYAQQKKGMSSQAKGAIIGGGAGALAGTIIGHNVKGALIGGAIGAGGGYIIGNEARRKKEKEERAYYKAHHTRKQYYRKYGTYN</sequence>
<protein>
    <recommendedName>
        <fullName evidence="2">YMGG-like Gly-zipper domain-containing protein</fullName>
    </recommendedName>
</protein>
<dbReference type="Pfam" id="PF13441">
    <property type="entry name" value="Gly-zipper_YMGG"/>
    <property type="match status" value="1"/>
</dbReference>
<reference evidence="3" key="2">
    <citation type="submission" date="2020-09" db="EMBL/GenBank/DDBJ databases">
        <authorList>
            <person name="Sun Q."/>
            <person name="Sedlacek I."/>
        </authorList>
    </citation>
    <scope>NUCLEOTIDE SEQUENCE</scope>
    <source>
        <strain evidence="3">CCM 8711</strain>
    </source>
</reference>
<dbReference type="EMBL" id="BMDO01000004">
    <property type="protein sequence ID" value="GGI50604.1"/>
    <property type="molecule type" value="Genomic_DNA"/>
</dbReference>
<name>A0A917J8H8_9SPHI</name>
<proteinExistence type="predicted"/>
<feature type="chain" id="PRO_5037779185" description="YMGG-like Gly-zipper domain-containing protein" evidence="1">
    <location>
        <begin position="25"/>
        <end position="105"/>
    </location>
</feature>
<dbReference type="AlphaFoldDB" id="A0A917J8H8"/>
<evidence type="ECO:0000256" key="1">
    <source>
        <dbReference type="SAM" id="SignalP"/>
    </source>
</evidence>
<gene>
    <name evidence="3" type="ORF">GCM10011425_18160</name>
</gene>
<dbReference type="RefSeq" id="WP_188415919.1">
    <property type="nucleotide sequence ID" value="NZ_BMDO01000004.1"/>
</dbReference>
<dbReference type="Proteomes" id="UP000662074">
    <property type="component" value="Unassembled WGS sequence"/>
</dbReference>
<evidence type="ECO:0000313" key="3">
    <source>
        <dbReference type="EMBL" id="GGI50604.1"/>
    </source>
</evidence>
<dbReference type="InterPro" id="IPR027367">
    <property type="entry name" value="Gly-zipper_YMGG"/>
</dbReference>
<organism evidence="3 4">
    <name type="scientific">Mucilaginibacter galii</name>
    <dbReference type="NCBI Taxonomy" id="2005073"/>
    <lineage>
        <taxon>Bacteria</taxon>
        <taxon>Pseudomonadati</taxon>
        <taxon>Bacteroidota</taxon>
        <taxon>Sphingobacteriia</taxon>
        <taxon>Sphingobacteriales</taxon>
        <taxon>Sphingobacteriaceae</taxon>
        <taxon>Mucilaginibacter</taxon>
    </lineage>
</organism>
<feature type="domain" description="YMGG-like Gly-zipper" evidence="2">
    <location>
        <begin position="32"/>
        <end position="74"/>
    </location>
</feature>